<reference evidence="3 4" key="2">
    <citation type="submission" date="2019-04" db="EMBL/GenBank/DDBJ databases">
        <authorList>
            <person name="Yang S."/>
            <person name="Wei W."/>
        </authorList>
    </citation>
    <scope>NUCLEOTIDE SEQUENCE [LARGE SCALE GENOMIC DNA]</scope>
    <source>
        <strain evidence="4">ZP60</strain>
    </source>
</reference>
<gene>
    <name evidence="3" type="ORF">E5139_02955</name>
</gene>
<dbReference type="OMA" id="WALACGC"/>
<dbReference type="Gene3D" id="3.40.50.2000">
    <property type="entry name" value="Glycogen Phosphorylase B"/>
    <property type="match status" value="2"/>
</dbReference>
<sequence length="352" mass="39480">MRVAFVAMETTHHRDTEGARRLERVAQQLTERGHEVTIYCARWWDSDLRTFEPDDITYRAVTATPNAAAFATRLPVRLARHPPDVIHASPRPPGGVVGASVGGTITRAPVLVDWFGDEAIGGSRLVDRAAKSPDCVVTPSEMVRTTVREHGASSDRTAIVPESIDMGQIRDTDPAATVDVAFAHPLDESANVESLLLGLAELRERDWSAKIVGDGPYREDYERQVRDLRIEDRVEFVGACDREERISIYRGAHVFVQTAYREYFASELLWALACGCIGIVEYQARSSAHELIEHRERSFRVTSTQQMADAIVASGDYPHETIDESLAEYDHDAVREQYLEHYRRLIEAHGLL</sequence>
<organism evidence="3 4">
    <name type="scientific">Halomicrobium mukohataei</name>
    <dbReference type="NCBI Taxonomy" id="57705"/>
    <lineage>
        <taxon>Archaea</taxon>
        <taxon>Methanobacteriati</taxon>
        <taxon>Methanobacteriota</taxon>
        <taxon>Stenosarchaea group</taxon>
        <taxon>Halobacteria</taxon>
        <taxon>Halobacteriales</taxon>
        <taxon>Haloarculaceae</taxon>
        <taxon>Halomicrobium</taxon>
    </lineage>
</organism>
<dbReference type="SUPFAM" id="SSF53756">
    <property type="entry name" value="UDP-Glycosyltransferase/glycogen phosphorylase"/>
    <property type="match status" value="1"/>
</dbReference>
<name>A0A4D6KF50_9EURY</name>
<accession>A0A4D6KF50</accession>
<dbReference type="Proteomes" id="UP000297053">
    <property type="component" value="Chromosome"/>
</dbReference>
<evidence type="ECO:0000313" key="3">
    <source>
        <dbReference type="EMBL" id="QCD64651.1"/>
    </source>
</evidence>
<dbReference type="InterPro" id="IPR001296">
    <property type="entry name" value="Glyco_trans_1"/>
</dbReference>
<dbReference type="KEGG" id="halz:E5139_02955"/>
<protein>
    <submittedName>
        <fullName evidence="3">Glycosyltransferase</fullName>
    </submittedName>
</protein>
<dbReference type="RefSeq" id="WP_015764091.1">
    <property type="nucleotide sequence ID" value="NZ_CP039375.1"/>
</dbReference>
<evidence type="ECO:0000259" key="1">
    <source>
        <dbReference type="Pfam" id="PF00534"/>
    </source>
</evidence>
<dbReference type="AlphaFoldDB" id="A0A4D6KF50"/>
<feature type="domain" description="Glycosyl transferase family 1" evidence="1">
    <location>
        <begin position="180"/>
        <end position="311"/>
    </location>
</feature>
<dbReference type="PANTHER" id="PTHR12526">
    <property type="entry name" value="GLYCOSYLTRANSFERASE"/>
    <property type="match status" value="1"/>
</dbReference>
<dbReference type="GeneID" id="42177862"/>
<dbReference type="CDD" id="cd03801">
    <property type="entry name" value="GT4_PimA-like"/>
    <property type="match status" value="1"/>
</dbReference>
<dbReference type="InterPro" id="IPR028098">
    <property type="entry name" value="Glyco_trans_4-like_N"/>
</dbReference>
<dbReference type="Pfam" id="PF00534">
    <property type="entry name" value="Glycos_transf_1"/>
    <property type="match status" value="1"/>
</dbReference>
<dbReference type="GO" id="GO:0016757">
    <property type="term" value="F:glycosyltransferase activity"/>
    <property type="evidence" value="ECO:0007669"/>
    <property type="project" value="InterPro"/>
</dbReference>
<evidence type="ECO:0000259" key="2">
    <source>
        <dbReference type="Pfam" id="PF13439"/>
    </source>
</evidence>
<dbReference type="EMBL" id="CP039375">
    <property type="protein sequence ID" value="QCD64651.1"/>
    <property type="molecule type" value="Genomic_DNA"/>
</dbReference>
<dbReference type="Pfam" id="PF13439">
    <property type="entry name" value="Glyco_transf_4"/>
    <property type="match status" value="1"/>
</dbReference>
<evidence type="ECO:0000313" key="4">
    <source>
        <dbReference type="Proteomes" id="UP000297053"/>
    </source>
</evidence>
<reference evidence="3 4" key="1">
    <citation type="submission" date="2019-04" db="EMBL/GenBank/DDBJ databases">
        <title>Complete genome sequence of Arthrobacter sp. ZXY-2 associated with effective atrazine degradation and salt adaptation.</title>
        <authorList>
            <person name="Zhao X."/>
        </authorList>
    </citation>
    <scope>NUCLEOTIDE SEQUENCE [LARGE SCALE GENOMIC DNA]</scope>
    <source>
        <strain evidence="4">ZP60</strain>
    </source>
</reference>
<dbReference type="PANTHER" id="PTHR12526:SF630">
    <property type="entry name" value="GLYCOSYLTRANSFERASE"/>
    <property type="match status" value="1"/>
</dbReference>
<keyword evidence="3" id="KW-0808">Transferase</keyword>
<proteinExistence type="predicted"/>
<feature type="domain" description="Glycosyltransferase subfamily 4-like N-terminal" evidence="2">
    <location>
        <begin position="19"/>
        <end position="166"/>
    </location>
</feature>